<dbReference type="Pfam" id="PF01757">
    <property type="entry name" value="Acyl_transf_3"/>
    <property type="match status" value="1"/>
</dbReference>
<dbReference type="PANTHER" id="PTHR23028:SF53">
    <property type="entry name" value="ACYL_TRANSF_3 DOMAIN-CONTAINING PROTEIN"/>
    <property type="match status" value="1"/>
</dbReference>
<evidence type="ECO:0000259" key="2">
    <source>
        <dbReference type="Pfam" id="PF01757"/>
    </source>
</evidence>
<dbReference type="RefSeq" id="WP_232057663.1">
    <property type="nucleotide sequence ID" value="NZ_BAAANU010000015.1"/>
</dbReference>
<evidence type="ECO:0000313" key="3">
    <source>
        <dbReference type="EMBL" id="MCP2371296.1"/>
    </source>
</evidence>
<dbReference type="GO" id="GO:0016747">
    <property type="term" value="F:acyltransferase activity, transferring groups other than amino-acyl groups"/>
    <property type="evidence" value="ECO:0007669"/>
    <property type="project" value="InterPro"/>
</dbReference>
<feature type="transmembrane region" description="Helical" evidence="1">
    <location>
        <begin position="169"/>
        <end position="188"/>
    </location>
</feature>
<feature type="transmembrane region" description="Helical" evidence="1">
    <location>
        <begin position="268"/>
        <end position="285"/>
    </location>
</feature>
<feature type="transmembrane region" description="Helical" evidence="1">
    <location>
        <begin position="85"/>
        <end position="104"/>
    </location>
</feature>
<evidence type="ECO:0000313" key="4">
    <source>
        <dbReference type="Proteomes" id="UP001139722"/>
    </source>
</evidence>
<protein>
    <submittedName>
        <fullName evidence="3">Peptidoglycan/LPS O-acetylase OafA/YrhL</fullName>
    </submittedName>
</protein>
<comment type="caution">
    <text evidence="3">The sequence shown here is derived from an EMBL/GenBank/DDBJ whole genome shotgun (WGS) entry which is preliminary data.</text>
</comment>
<keyword evidence="1" id="KW-1133">Transmembrane helix</keyword>
<feature type="transmembrane region" description="Helical" evidence="1">
    <location>
        <begin position="208"/>
        <end position="225"/>
    </location>
</feature>
<organism evidence="3 4">
    <name type="scientific">Agromyces terreus</name>
    <dbReference type="NCBI Taxonomy" id="424795"/>
    <lineage>
        <taxon>Bacteria</taxon>
        <taxon>Bacillati</taxon>
        <taxon>Actinomycetota</taxon>
        <taxon>Actinomycetes</taxon>
        <taxon>Micrococcales</taxon>
        <taxon>Microbacteriaceae</taxon>
        <taxon>Agromyces</taxon>
    </lineage>
</organism>
<keyword evidence="4" id="KW-1185">Reference proteome</keyword>
<proteinExistence type="predicted"/>
<gene>
    <name evidence="3" type="ORF">BJ978_001972</name>
</gene>
<reference evidence="3" key="1">
    <citation type="submission" date="2022-06" db="EMBL/GenBank/DDBJ databases">
        <title>Sequencing the genomes of 1000 actinobacteria strains.</title>
        <authorList>
            <person name="Klenk H.-P."/>
        </authorList>
    </citation>
    <scope>NUCLEOTIDE SEQUENCE</scope>
    <source>
        <strain evidence="3">DSM 22016</strain>
    </source>
</reference>
<keyword evidence="1" id="KW-0812">Transmembrane</keyword>
<evidence type="ECO:0000256" key="1">
    <source>
        <dbReference type="SAM" id="Phobius"/>
    </source>
</evidence>
<name>A0A9X2H157_9MICO</name>
<feature type="transmembrane region" description="Helical" evidence="1">
    <location>
        <begin position="331"/>
        <end position="353"/>
    </location>
</feature>
<dbReference type="GO" id="GO:0000271">
    <property type="term" value="P:polysaccharide biosynthetic process"/>
    <property type="evidence" value="ECO:0007669"/>
    <property type="project" value="TreeGrafter"/>
</dbReference>
<dbReference type="PANTHER" id="PTHR23028">
    <property type="entry name" value="ACETYLTRANSFERASE"/>
    <property type="match status" value="1"/>
</dbReference>
<dbReference type="GO" id="GO:0016020">
    <property type="term" value="C:membrane"/>
    <property type="evidence" value="ECO:0007669"/>
    <property type="project" value="TreeGrafter"/>
</dbReference>
<feature type="domain" description="Acyltransferase 3" evidence="2">
    <location>
        <begin position="16"/>
        <end position="349"/>
    </location>
</feature>
<feature type="transmembrane region" description="Helical" evidence="1">
    <location>
        <begin position="232"/>
        <end position="248"/>
    </location>
</feature>
<keyword evidence="1" id="KW-0472">Membrane</keyword>
<accession>A0A9X2H157</accession>
<dbReference type="EMBL" id="JAMZDY010000001">
    <property type="protein sequence ID" value="MCP2371296.1"/>
    <property type="molecule type" value="Genomic_DNA"/>
</dbReference>
<feature type="transmembrane region" description="Helical" evidence="1">
    <location>
        <begin position="44"/>
        <end position="64"/>
    </location>
</feature>
<dbReference type="Proteomes" id="UP001139722">
    <property type="component" value="Unassembled WGS sequence"/>
</dbReference>
<sequence>MASTPVGVVDGSRRLDSLTGLRWWAAFAVFGHHMLNFVPLPGAAVISLGHFGVAFFFVLSGFVLTWSARATTTMPTFWWRRFARIYPANLVALLIAIPVFYSFAPDPAQWWVKPFDLGILLLSVFLLQGWSRDPVILFSGNPAAWTLTCEAFFYALHPFINRVLLPLRLRGSLIAAGIVVVVMFAYRASVMAWPGSWAAQLPLPVSRLSEFVLGMCLASAMLAGWRVRVKPIACYVLGGAFLVWIGISGHRESVDAVTRFFLSTSNEWIVMLCAITIAAVARRDLVGGFSLLRSKLLVMLGDWSYAFYLVHATIIYALLAVVGRQPAGWGALGWTALLLILSLAAAAALHIWIERPFERRMRRWWDDRQRRRRSDPTAARQAKADAPVG</sequence>
<feature type="transmembrane region" description="Helical" evidence="1">
    <location>
        <begin position="297"/>
        <end position="319"/>
    </location>
</feature>
<dbReference type="InterPro" id="IPR002656">
    <property type="entry name" value="Acyl_transf_3_dom"/>
</dbReference>
<dbReference type="AlphaFoldDB" id="A0A9X2H157"/>
<dbReference type="InterPro" id="IPR050879">
    <property type="entry name" value="Acyltransferase_3"/>
</dbReference>